<evidence type="ECO:0000313" key="1">
    <source>
        <dbReference type="EMBL" id="OEU14844.1"/>
    </source>
</evidence>
<dbReference type="SUPFAM" id="SSF52047">
    <property type="entry name" value="RNI-like"/>
    <property type="match status" value="1"/>
</dbReference>
<dbReference type="KEGG" id="fcy:FRACYDRAFT_241401"/>
<dbReference type="OrthoDB" id="8731593at2759"/>
<evidence type="ECO:0008006" key="3">
    <source>
        <dbReference type="Google" id="ProtNLM"/>
    </source>
</evidence>
<name>A0A1E7F9M9_9STRA</name>
<dbReference type="AlphaFoldDB" id="A0A1E7F9M9"/>
<sequence>MVCNLLSVYCCLNHGRHGSSSEDDNDHDGGDSDDPVILTMAEATAIIARGDSVVKDTLYEMSDEDREKLMTVCINSIPNNEVSFSDFVIVIFALSKMGIIDFHNVENGRIKFNNIYGSSNNHYCFSNFHYGAHCSFTTDNNDGRIISLSIFIDSIDPNSDFDEYDLPAIICRSLPEELSNLPNLQSLRLHNCSNLQNKFPILVKLKQLKKLAVFASQIESASSPFFTWLVKELPSLEELEFVGMRRNETIYFFDFLCSVDGVCFKDTLKCLRMVHCNVDGEMFIKLLSSINSRLPNLSELDLNWNEIQAIQPPIVERNNNDDTDTEFVPSKQLYILKLEGNPIMSKNVIDDPEQEQTAMLSFLTTLNNTIYNLGRRKGSYIGTGNVGYDPNIEYNLRINHAGRRRIIEATTVSGDERSLSLSMWPTVLVRGYENSYKIYDWDDDTEENDGNKSKTKTADGVYDLFRNGLVGRPDWNWNYRVDSKRQQSSSSDVIQRP</sequence>
<dbReference type="InParanoid" id="A0A1E7F9M9"/>
<dbReference type="Proteomes" id="UP000095751">
    <property type="component" value="Unassembled WGS sequence"/>
</dbReference>
<organism evidence="1 2">
    <name type="scientific">Fragilariopsis cylindrus CCMP1102</name>
    <dbReference type="NCBI Taxonomy" id="635003"/>
    <lineage>
        <taxon>Eukaryota</taxon>
        <taxon>Sar</taxon>
        <taxon>Stramenopiles</taxon>
        <taxon>Ochrophyta</taxon>
        <taxon>Bacillariophyta</taxon>
        <taxon>Bacillariophyceae</taxon>
        <taxon>Bacillariophycidae</taxon>
        <taxon>Bacillariales</taxon>
        <taxon>Bacillariaceae</taxon>
        <taxon>Fragilariopsis</taxon>
    </lineage>
</organism>
<dbReference type="Gene3D" id="3.80.10.10">
    <property type="entry name" value="Ribonuclease Inhibitor"/>
    <property type="match status" value="1"/>
</dbReference>
<evidence type="ECO:0000313" key="2">
    <source>
        <dbReference type="Proteomes" id="UP000095751"/>
    </source>
</evidence>
<accession>A0A1E7F9M9</accession>
<reference evidence="1 2" key="1">
    <citation type="submission" date="2016-09" db="EMBL/GenBank/DDBJ databases">
        <title>Extensive genetic diversity and differential bi-allelic expression allows diatom success in the polar Southern Ocean.</title>
        <authorList>
            <consortium name="DOE Joint Genome Institute"/>
            <person name="Mock T."/>
            <person name="Otillar R.P."/>
            <person name="Strauss J."/>
            <person name="Dupont C."/>
            <person name="Frickenhaus S."/>
            <person name="Maumus F."/>
            <person name="Mcmullan M."/>
            <person name="Sanges R."/>
            <person name="Schmutz J."/>
            <person name="Toseland A."/>
            <person name="Valas R."/>
            <person name="Veluchamy A."/>
            <person name="Ward B.J."/>
            <person name="Allen A."/>
            <person name="Barry K."/>
            <person name="Falciatore A."/>
            <person name="Ferrante M."/>
            <person name="Fortunato A.E."/>
            <person name="Gloeckner G."/>
            <person name="Gruber A."/>
            <person name="Hipkin R."/>
            <person name="Janech M."/>
            <person name="Kroth P."/>
            <person name="Leese F."/>
            <person name="Lindquist E."/>
            <person name="Lyon B.R."/>
            <person name="Martin J."/>
            <person name="Mayer C."/>
            <person name="Parker M."/>
            <person name="Quesneville H."/>
            <person name="Raymond J."/>
            <person name="Uhlig C."/>
            <person name="Valentin K.U."/>
            <person name="Worden A.Z."/>
            <person name="Armbrust E.V."/>
            <person name="Bowler C."/>
            <person name="Green B."/>
            <person name="Moulton V."/>
            <person name="Van Oosterhout C."/>
            <person name="Grigoriev I."/>
        </authorList>
    </citation>
    <scope>NUCLEOTIDE SEQUENCE [LARGE SCALE GENOMIC DNA]</scope>
    <source>
        <strain evidence="1 2">CCMP1102</strain>
    </source>
</reference>
<dbReference type="InterPro" id="IPR032675">
    <property type="entry name" value="LRR_dom_sf"/>
</dbReference>
<proteinExistence type="predicted"/>
<dbReference type="EMBL" id="KV784360">
    <property type="protein sequence ID" value="OEU14844.1"/>
    <property type="molecule type" value="Genomic_DNA"/>
</dbReference>
<gene>
    <name evidence="1" type="ORF">FRACYDRAFT_241401</name>
</gene>
<keyword evidence="2" id="KW-1185">Reference proteome</keyword>
<protein>
    <recommendedName>
        <fullName evidence="3">RNI-like protein</fullName>
    </recommendedName>
</protein>